<keyword evidence="2 4" id="KW-0328">Glycosyltransferase</keyword>
<dbReference type="Proteomes" id="UP000813463">
    <property type="component" value="Chromosome 4"/>
</dbReference>
<dbReference type="CDD" id="cd03784">
    <property type="entry name" value="GT1_Gtf-like"/>
    <property type="match status" value="1"/>
</dbReference>
<dbReference type="PROSITE" id="PS00375">
    <property type="entry name" value="UDPGT"/>
    <property type="match status" value="1"/>
</dbReference>
<dbReference type="GO" id="GO:0080044">
    <property type="term" value="F:quercetin 7-O-glucosyltransferase activity"/>
    <property type="evidence" value="ECO:0000318"/>
    <property type="project" value="GO_Central"/>
</dbReference>
<evidence type="ECO:0000313" key="6">
    <source>
        <dbReference type="Proteomes" id="UP000813463"/>
    </source>
</evidence>
<evidence type="ECO:0000256" key="1">
    <source>
        <dbReference type="ARBA" id="ARBA00009995"/>
    </source>
</evidence>
<keyword evidence="3 4" id="KW-0808">Transferase</keyword>
<dbReference type="PANTHER" id="PTHR11926:SF986">
    <property type="entry name" value="UDP-GLYCOSYLTRANSFERASE 84A1"/>
    <property type="match status" value="1"/>
</dbReference>
<evidence type="ECO:0000256" key="4">
    <source>
        <dbReference type="RuleBase" id="RU003718"/>
    </source>
</evidence>
<dbReference type="InterPro" id="IPR035595">
    <property type="entry name" value="UDP_glycos_trans_CS"/>
</dbReference>
<dbReference type="RefSeq" id="XP_021852632.1">
    <property type="nucleotide sequence ID" value="XM_021996940.2"/>
</dbReference>
<evidence type="ECO:0000313" key="7">
    <source>
        <dbReference type="RefSeq" id="XP_021852632.1"/>
    </source>
</evidence>
<organism evidence="6 7">
    <name type="scientific">Spinacia oleracea</name>
    <name type="common">Spinach</name>
    <dbReference type="NCBI Taxonomy" id="3562"/>
    <lineage>
        <taxon>Eukaryota</taxon>
        <taxon>Viridiplantae</taxon>
        <taxon>Streptophyta</taxon>
        <taxon>Embryophyta</taxon>
        <taxon>Tracheophyta</taxon>
        <taxon>Spermatophyta</taxon>
        <taxon>Magnoliopsida</taxon>
        <taxon>eudicotyledons</taxon>
        <taxon>Gunneridae</taxon>
        <taxon>Pentapetalae</taxon>
        <taxon>Caryophyllales</taxon>
        <taxon>Chenopodiaceae</taxon>
        <taxon>Chenopodioideae</taxon>
        <taxon>Anserineae</taxon>
        <taxon>Spinacia</taxon>
    </lineage>
</organism>
<dbReference type="GeneID" id="110792130"/>
<name>A0A9R0IP57_SPIOL</name>
<dbReference type="KEGG" id="soe:110792130"/>
<dbReference type="OrthoDB" id="5835829at2759"/>
<dbReference type="InterPro" id="IPR002213">
    <property type="entry name" value="UDP_glucos_trans"/>
</dbReference>
<protein>
    <recommendedName>
        <fullName evidence="5">Glycosyltransferase</fullName>
        <ecNumber evidence="5">2.4.1.-</ecNumber>
    </recommendedName>
</protein>
<dbReference type="GO" id="GO:0005737">
    <property type="term" value="C:cytoplasm"/>
    <property type="evidence" value="ECO:0000318"/>
    <property type="project" value="GO_Central"/>
</dbReference>
<reference evidence="6" key="1">
    <citation type="journal article" date="2021" name="Nat. Commun.">
        <title>Genomic analyses provide insights into spinach domestication and the genetic basis of agronomic traits.</title>
        <authorList>
            <person name="Cai X."/>
            <person name="Sun X."/>
            <person name="Xu C."/>
            <person name="Sun H."/>
            <person name="Wang X."/>
            <person name="Ge C."/>
            <person name="Zhang Z."/>
            <person name="Wang Q."/>
            <person name="Fei Z."/>
            <person name="Jiao C."/>
            <person name="Wang Q."/>
        </authorList>
    </citation>
    <scope>NUCLEOTIDE SEQUENCE [LARGE SCALE GENOMIC DNA]</scope>
    <source>
        <strain evidence="6">cv. Varoflay</strain>
    </source>
</reference>
<dbReference type="AlphaFoldDB" id="A0A9R0IP57"/>
<proteinExistence type="inferred from homology"/>
<dbReference type="FunFam" id="3.40.50.2000:FF:000078">
    <property type="entry name" value="Glycosyltransferase"/>
    <property type="match status" value="1"/>
</dbReference>
<accession>A0A9R0IP57</accession>
<dbReference type="GO" id="GO:0080043">
    <property type="term" value="F:quercetin 3-O-glucosyltransferase activity"/>
    <property type="evidence" value="ECO:0000318"/>
    <property type="project" value="GO_Central"/>
</dbReference>
<sequence>MGSETDINLNRDLVHVFMISFPGQGHINPLLRLGKRIASKGFLVTFTTTENLGQGIRGSNDSVSDQPMAIGDGFIRFEFFDDEWPDGDPRKHDMDQYLPQLEVVGRRWVPERLVALAQEGQPVSCLINNPFIPWVSDVAEELELPSAMLWPQSCACFLSYYYFHHNLISFPTDNDPEIDTEVPTLPLLKWDEIPTFLHPTTPYAFLKRAILAQYNNLSKPFCILMDTFYELEKSTVDHTVELLAPTPIRTIGPLFKKCIPGGARVRADPLRPNQECLKWLDGKADGSVVYISFGTIVFPPQQQIDEIAAGIEAAGISFLWVMKPPSKESKLSPHTLPDGFLERIGDNGKVVNFAPQEQVLGHPAVSCFMTHCGWNSTMEAISCGVPVVAFPSWGDQVTDAKFLCDVFKTGIQLTRGEHEKRIISKDEVEKCLREATSGPKADEMKENALKWKTLADKAIADGGSSDKNFDLFIDQVQKRGEIVLANAKKLANGLLTKQNGH</sequence>
<keyword evidence="6" id="KW-1185">Reference proteome</keyword>
<gene>
    <name evidence="7" type="primary">LOC110792130</name>
</gene>
<dbReference type="PANTHER" id="PTHR11926">
    <property type="entry name" value="GLUCOSYL/GLUCURONOSYL TRANSFERASES"/>
    <property type="match status" value="1"/>
</dbReference>
<dbReference type="Pfam" id="PF00201">
    <property type="entry name" value="UDPGT"/>
    <property type="match status" value="1"/>
</dbReference>
<evidence type="ECO:0000256" key="3">
    <source>
        <dbReference type="ARBA" id="ARBA00022679"/>
    </source>
</evidence>
<dbReference type="EC" id="2.4.1.-" evidence="5"/>
<evidence type="ECO:0000256" key="2">
    <source>
        <dbReference type="ARBA" id="ARBA00022676"/>
    </source>
</evidence>
<reference evidence="7" key="2">
    <citation type="submission" date="2025-08" db="UniProtKB">
        <authorList>
            <consortium name="RefSeq"/>
        </authorList>
    </citation>
    <scope>IDENTIFICATION</scope>
    <source>
        <tissue evidence="7">Leaf</tissue>
    </source>
</reference>
<dbReference type="SUPFAM" id="SSF53756">
    <property type="entry name" value="UDP-Glycosyltransferase/glycogen phosphorylase"/>
    <property type="match status" value="1"/>
</dbReference>
<comment type="similarity">
    <text evidence="1 4">Belongs to the UDP-glycosyltransferase family.</text>
</comment>
<evidence type="ECO:0000256" key="5">
    <source>
        <dbReference type="RuleBase" id="RU362057"/>
    </source>
</evidence>
<dbReference type="Gene3D" id="3.40.50.2000">
    <property type="entry name" value="Glycogen Phosphorylase B"/>
    <property type="match status" value="2"/>
</dbReference>